<dbReference type="AlphaFoldDB" id="A0A0N4X0B7"/>
<sequence length="69" mass="8168">LRRDEPAPRNLRAVFSTLQFGSPFTMISLEFDHTNPITLFRCSNRSYHRNWAIVFKKFSQFLFIIVAAF</sequence>
<dbReference type="WBParaSite" id="HPLM_0001768801-mRNA-1">
    <property type="protein sequence ID" value="HPLM_0001768801-mRNA-1"/>
    <property type="gene ID" value="HPLM_0001768801"/>
</dbReference>
<reference evidence="1" key="1">
    <citation type="submission" date="2017-02" db="UniProtKB">
        <authorList>
            <consortium name="WormBaseParasite"/>
        </authorList>
    </citation>
    <scope>IDENTIFICATION</scope>
</reference>
<accession>A0A0N4X0B7</accession>
<proteinExistence type="predicted"/>
<protein>
    <submittedName>
        <fullName evidence="1">Ovule protein</fullName>
    </submittedName>
</protein>
<name>A0A0N4X0B7_HAEPC</name>
<organism evidence="1">
    <name type="scientific">Haemonchus placei</name>
    <name type="common">Barber's pole worm</name>
    <dbReference type="NCBI Taxonomy" id="6290"/>
    <lineage>
        <taxon>Eukaryota</taxon>
        <taxon>Metazoa</taxon>
        <taxon>Ecdysozoa</taxon>
        <taxon>Nematoda</taxon>
        <taxon>Chromadorea</taxon>
        <taxon>Rhabditida</taxon>
        <taxon>Rhabditina</taxon>
        <taxon>Rhabditomorpha</taxon>
        <taxon>Strongyloidea</taxon>
        <taxon>Trichostrongylidae</taxon>
        <taxon>Haemonchus</taxon>
    </lineage>
</organism>
<evidence type="ECO:0000313" key="1">
    <source>
        <dbReference type="WBParaSite" id="HPLM_0001768801-mRNA-1"/>
    </source>
</evidence>